<comment type="similarity">
    <text evidence="1">Belongs to the 5'(3')-deoxyribonucleotidase family.</text>
</comment>
<dbReference type="InterPro" id="IPR023214">
    <property type="entry name" value="HAD_sf"/>
</dbReference>
<sequence length="187" mass="21667">MEYRPRLAVDMDEVIADAFSAQWNWYRTRHGYDWTADMLHGRHFADLADPAHVVMMEDLLHQGEFFRTLDVMPGARDALRHLGARFDVFITTAAMEYPASCAAKFAWLREHFPFISPLNIVFCGDKSILAADFLVDDNVRHFRRFKGQGVLFDAPHNRTVDWTPRVRGWDEAVTFLERQGERLIPPG</sequence>
<dbReference type="SUPFAM" id="SSF56784">
    <property type="entry name" value="HAD-like"/>
    <property type="match status" value="1"/>
</dbReference>
<dbReference type="InterPro" id="IPR036412">
    <property type="entry name" value="HAD-like_sf"/>
</dbReference>
<keyword evidence="3" id="KW-1185">Reference proteome</keyword>
<proteinExistence type="inferred from homology"/>
<dbReference type="SFLD" id="SFLDS00003">
    <property type="entry name" value="Haloacid_Dehalogenase"/>
    <property type="match status" value="1"/>
</dbReference>
<dbReference type="PANTHER" id="PTHR16504:SF4">
    <property type="entry name" value="5'(3')-DEOXYRIBONUCLEOTIDASE"/>
    <property type="match status" value="1"/>
</dbReference>
<dbReference type="SFLD" id="SFLDG01146">
    <property type="entry name" value="C1.2.2"/>
    <property type="match status" value="1"/>
</dbReference>
<reference evidence="2 3" key="1">
    <citation type="submission" date="2024-04" db="EMBL/GenBank/DDBJ databases">
        <title>Complete genome sequence of Nguyenibacter vanlangesis HBCM-1154, a strain capable of nitrogen fixation, IAA production, and phosphorus solubilization isolated from sugarcane soil.</title>
        <authorList>
            <person name="MY HANH P."/>
        </authorList>
    </citation>
    <scope>NUCLEOTIDE SEQUENCE [LARGE SCALE GENOMIC DNA]</scope>
    <source>
        <strain evidence="2 3">HBCM 1154</strain>
    </source>
</reference>
<dbReference type="InterPro" id="IPR010708">
    <property type="entry name" value="5'(3')-deoxyribonucleotidase"/>
</dbReference>
<gene>
    <name evidence="2" type="ORF">AAC691_06160</name>
</gene>
<evidence type="ECO:0000313" key="3">
    <source>
        <dbReference type="Proteomes" id="UP001449795"/>
    </source>
</evidence>
<dbReference type="Gene3D" id="1.10.40.40">
    <property type="entry name" value="Deoxyribonucleotidase, domain 2"/>
    <property type="match status" value="1"/>
</dbReference>
<dbReference type="EMBL" id="CP152276">
    <property type="protein sequence ID" value="XAE44013.1"/>
    <property type="molecule type" value="Genomic_DNA"/>
</dbReference>
<name>A0ABZ3D8B6_9PROT</name>
<dbReference type="Proteomes" id="UP001449795">
    <property type="component" value="Chromosome"/>
</dbReference>
<dbReference type="RefSeq" id="WP_342629338.1">
    <property type="nucleotide sequence ID" value="NZ_CP152276.1"/>
</dbReference>
<organism evidence="2 3">
    <name type="scientific">Nguyenibacter vanlangensis</name>
    <dbReference type="NCBI Taxonomy" id="1216886"/>
    <lineage>
        <taxon>Bacteria</taxon>
        <taxon>Pseudomonadati</taxon>
        <taxon>Pseudomonadota</taxon>
        <taxon>Alphaproteobacteria</taxon>
        <taxon>Acetobacterales</taxon>
        <taxon>Acetobacteraceae</taxon>
        <taxon>Nguyenibacter</taxon>
    </lineage>
</organism>
<dbReference type="SFLD" id="SFLDG01126">
    <property type="entry name" value="C1.2:_Nucleotidase_Like"/>
    <property type="match status" value="1"/>
</dbReference>
<dbReference type="PANTHER" id="PTHR16504">
    <property type="entry name" value="5'(3')-DEOXYRIBONUCLEOTIDASE"/>
    <property type="match status" value="1"/>
</dbReference>
<protein>
    <submittedName>
        <fullName evidence="2">Uncharacterized protein</fullName>
    </submittedName>
</protein>
<evidence type="ECO:0000313" key="2">
    <source>
        <dbReference type="EMBL" id="XAE44013.1"/>
    </source>
</evidence>
<evidence type="ECO:0000256" key="1">
    <source>
        <dbReference type="ARBA" id="ARBA00009589"/>
    </source>
</evidence>
<dbReference type="Pfam" id="PF06941">
    <property type="entry name" value="NT5C"/>
    <property type="match status" value="1"/>
</dbReference>
<dbReference type="Gene3D" id="3.40.50.1000">
    <property type="entry name" value="HAD superfamily/HAD-like"/>
    <property type="match status" value="1"/>
</dbReference>
<accession>A0ABZ3D8B6</accession>